<dbReference type="Pfam" id="PF07478">
    <property type="entry name" value="Dala_Dala_lig_C"/>
    <property type="match status" value="1"/>
</dbReference>
<dbReference type="GO" id="GO:0005524">
    <property type="term" value="F:ATP binding"/>
    <property type="evidence" value="ECO:0007669"/>
    <property type="project" value="UniProtKB-UniRule"/>
</dbReference>
<dbReference type="PANTHER" id="PTHR23132">
    <property type="entry name" value="D-ALANINE--D-ALANINE LIGASE"/>
    <property type="match status" value="1"/>
</dbReference>
<reference evidence="5 6" key="1">
    <citation type="submission" date="2022-12" db="EMBL/GenBank/DDBJ databases">
        <title>Dasania phycosphaerae sp. nov., isolated from particulate material of the south coast of Korea.</title>
        <authorList>
            <person name="Jiang Y."/>
        </authorList>
    </citation>
    <scope>NUCLEOTIDE SEQUENCE [LARGE SCALE GENOMIC DNA]</scope>
    <source>
        <strain evidence="5 6">GY-19</strain>
    </source>
</reference>
<organism evidence="5 6">
    <name type="scientific">Dasania phycosphaerae</name>
    <dbReference type="NCBI Taxonomy" id="2950436"/>
    <lineage>
        <taxon>Bacteria</taxon>
        <taxon>Pseudomonadati</taxon>
        <taxon>Pseudomonadota</taxon>
        <taxon>Gammaproteobacteria</taxon>
        <taxon>Cellvibrionales</taxon>
        <taxon>Spongiibacteraceae</taxon>
        <taxon>Dasania</taxon>
    </lineage>
</organism>
<proteinExistence type="inferred from homology"/>
<evidence type="ECO:0000313" key="5">
    <source>
        <dbReference type="EMBL" id="MCZ0864895.1"/>
    </source>
</evidence>
<keyword evidence="2" id="KW-0436">Ligase</keyword>
<accession>A0A9J6RL35</accession>
<feature type="domain" description="ATP-grasp" evidence="4">
    <location>
        <begin position="114"/>
        <end position="321"/>
    </location>
</feature>
<evidence type="ECO:0000256" key="2">
    <source>
        <dbReference type="ARBA" id="ARBA00022598"/>
    </source>
</evidence>
<dbReference type="SUPFAM" id="SSF56059">
    <property type="entry name" value="Glutathione synthetase ATP-binding domain-like"/>
    <property type="match status" value="1"/>
</dbReference>
<dbReference type="InterPro" id="IPR011761">
    <property type="entry name" value="ATP-grasp"/>
</dbReference>
<evidence type="ECO:0000259" key="4">
    <source>
        <dbReference type="PROSITE" id="PS50975"/>
    </source>
</evidence>
<dbReference type="Proteomes" id="UP001069090">
    <property type="component" value="Unassembled WGS sequence"/>
</dbReference>
<evidence type="ECO:0000313" key="6">
    <source>
        <dbReference type="Proteomes" id="UP001069090"/>
    </source>
</evidence>
<comment type="caution">
    <text evidence="5">The sequence shown here is derived from an EMBL/GenBank/DDBJ whole genome shotgun (WGS) entry which is preliminary data.</text>
</comment>
<dbReference type="AlphaFoldDB" id="A0A9J6RL35"/>
<dbReference type="InterPro" id="IPR011095">
    <property type="entry name" value="Dala_Dala_lig_C"/>
</dbReference>
<sequence length="338" mass="36836">MKTQPLSLLLLHQAIAADARSDELDTLKQAEQIAAAISQLGWQLQMLSTNLNLENTAAQIKKQQPDCVFNLVESLAGQGKLIHSIPALLSQLAIPYTGVSADAMYLSSHKRLAKKVMQYHHIDSAESFDLHGPLPASKGPWIVKSLWEHASFGMDDGCVVNNSAEALQRIRDSQQRLGGEWFAERYLSGREFNVSVLELNGQPQVLPIAEMCFIDYPQGKPKIVSYAAKWDEDSADYHATQRHFPTLNPALSAAIHRQVLQCWQAFGLSGYARVDIRCDEHEQPSVLEVNANPCLTMDAGFAAAAAQAGISYQQVIKHIVLAALANSAAPAASVAVAS</sequence>
<keyword evidence="3" id="KW-0067">ATP-binding</keyword>
<evidence type="ECO:0000256" key="3">
    <source>
        <dbReference type="PROSITE-ProRule" id="PRU00409"/>
    </source>
</evidence>
<protein>
    <recommendedName>
        <fullName evidence="4">ATP-grasp domain-containing protein</fullName>
    </recommendedName>
</protein>
<dbReference type="PROSITE" id="PS50975">
    <property type="entry name" value="ATP_GRASP"/>
    <property type="match status" value="1"/>
</dbReference>
<dbReference type="GO" id="GO:0008716">
    <property type="term" value="F:D-alanine-D-alanine ligase activity"/>
    <property type="evidence" value="ECO:0007669"/>
    <property type="project" value="InterPro"/>
</dbReference>
<dbReference type="Gene3D" id="3.30.1490.20">
    <property type="entry name" value="ATP-grasp fold, A domain"/>
    <property type="match status" value="1"/>
</dbReference>
<comment type="similarity">
    <text evidence="1">Belongs to the D-alanine--D-alanine ligase family.</text>
</comment>
<dbReference type="PANTHER" id="PTHR23132:SF26">
    <property type="entry name" value="BLR7451 PROTEIN"/>
    <property type="match status" value="1"/>
</dbReference>
<dbReference type="GO" id="GO:0046872">
    <property type="term" value="F:metal ion binding"/>
    <property type="evidence" value="ECO:0007669"/>
    <property type="project" value="InterPro"/>
</dbReference>
<keyword evidence="3" id="KW-0547">Nucleotide-binding</keyword>
<dbReference type="EMBL" id="JAPTGG010000004">
    <property type="protein sequence ID" value="MCZ0864895.1"/>
    <property type="molecule type" value="Genomic_DNA"/>
</dbReference>
<dbReference type="Gene3D" id="3.30.470.20">
    <property type="entry name" value="ATP-grasp fold, B domain"/>
    <property type="match status" value="1"/>
</dbReference>
<name>A0A9J6RL35_9GAMM</name>
<dbReference type="InterPro" id="IPR013815">
    <property type="entry name" value="ATP_grasp_subdomain_1"/>
</dbReference>
<gene>
    <name evidence="5" type="ORF">O0V09_06765</name>
</gene>
<evidence type="ECO:0000256" key="1">
    <source>
        <dbReference type="ARBA" id="ARBA00010871"/>
    </source>
</evidence>
<dbReference type="RefSeq" id="WP_258331048.1">
    <property type="nucleotide sequence ID" value="NZ_JAPTGG010000004.1"/>
</dbReference>
<keyword evidence="6" id="KW-1185">Reference proteome</keyword>